<evidence type="ECO:0000313" key="1">
    <source>
        <dbReference type="EMBL" id="CAB4199549.1"/>
    </source>
</evidence>
<proteinExistence type="predicted"/>
<name>A0A6J5RR05_9CAUD</name>
<dbReference type="EMBL" id="LR798385">
    <property type="protein sequence ID" value="CAB5228344.1"/>
    <property type="molecule type" value="Genomic_DNA"/>
</dbReference>
<reference evidence="1" key="1">
    <citation type="submission" date="2020-05" db="EMBL/GenBank/DDBJ databases">
        <authorList>
            <person name="Chiriac C."/>
            <person name="Salcher M."/>
            <person name="Ghai R."/>
            <person name="Kavagutti S V."/>
        </authorList>
    </citation>
    <scope>NUCLEOTIDE SEQUENCE</scope>
</reference>
<protein>
    <submittedName>
        <fullName evidence="1">Uncharacterized protein</fullName>
    </submittedName>
</protein>
<accession>A0A6J5RR05</accession>
<sequence length="53" mass="5953">MNTDGLRDGDKVKDRYGRTGTIQVGWATGTVSLVWDDEPLTACHYWPQEISLV</sequence>
<gene>
    <name evidence="1" type="ORF">UFOVP1328_56</name>
    <name evidence="2" type="ORF">UFOVP1532_24</name>
</gene>
<evidence type="ECO:0000313" key="2">
    <source>
        <dbReference type="EMBL" id="CAB5228344.1"/>
    </source>
</evidence>
<dbReference type="EMBL" id="LR797278">
    <property type="protein sequence ID" value="CAB4199549.1"/>
    <property type="molecule type" value="Genomic_DNA"/>
</dbReference>
<organism evidence="1">
    <name type="scientific">uncultured Caudovirales phage</name>
    <dbReference type="NCBI Taxonomy" id="2100421"/>
    <lineage>
        <taxon>Viruses</taxon>
        <taxon>Duplodnaviria</taxon>
        <taxon>Heunggongvirae</taxon>
        <taxon>Uroviricota</taxon>
        <taxon>Caudoviricetes</taxon>
        <taxon>Peduoviridae</taxon>
        <taxon>Maltschvirus</taxon>
        <taxon>Maltschvirus maltsch</taxon>
    </lineage>
</organism>